<comment type="similarity">
    <text evidence="1">Belongs to the PPR family. P subfamily.</text>
</comment>
<evidence type="ECO:0000313" key="3">
    <source>
        <dbReference type="EMBL" id="RVX09378.1"/>
    </source>
</evidence>
<dbReference type="PANTHER" id="PTHR47936:SF3">
    <property type="entry name" value="PENTACOTRIPEPTIDE-REPEAT REGION OF PRORP DOMAIN-CONTAINING PROTEIN"/>
    <property type="match status" value="1"/>
</dbReference>
<accession>A0A438JK89</accession>
<evidence type="ECO:0000256" key="1">
    <source>
        <dbReference type="ARBA" id="ARBA00007626"/>
    </source>
</evidence>
<evidence type="ECO:0000256" key="2">
    <source>
        <dbReference type="ARBA" id="ARBA00022737"/>
    </source>
</evidence>
<name>A0A438JK89_VITVI</name>
<proteinExistence type="inferred from homology"/>
<dbReference type="Gene3D" id="1.25.40.10">
    <property type="entry name" value="Tetratricopeptide repeat domain"/>
    <property type="match status" value="1"/>
</dbReference>
<dbReference type="Proteomes" id="UP000288805">
    <property type="component" value="Unassembled WGS sequence"/>
</dbReference>
<keyword evidence="2" id="KW-0677">Repeat</keyword>
<comment type="caution">
    <text evidence="3">The sequence shown here is derived from an EMBL/GenBank/DDBJ whole genome shotgun (WGS) entry which is preliminary data.</text>
</comment>
<protein>
    <submittedName>
        <fullName evidence="3">Pentatricopeptide repeat-containing protein</fullName>
    </submittedName>
</protein>
<evidence type="ECO:0000313" key="4">
    <source>
        <dbReference type="Proteomes" id="UP000288805"/>
    </source>
</evidence>
<dbReference type="AlphaFoldDB" id="A0A438JK89"/>
<dbReference type="PANTHER" id="PTHR47936">
    <property type="entry name" value="PPR_LONG DOMAIN-CONTAINING PROTEIN"/>
    <property type="match status" value="1"/>
</dbReference>
<reference evidence="3 4" key="1">
    <citation type="journal article" date="2018" name="PLoS Genet.">
        <title>Population sequencing reveals clonal diversity and ancestral inbreeding in the grapevine cultivar Chardonnay.</title>
        <authorList>
            <person name="Roach M.J."/>
            <person name="Johnson D.L."/>
            <person name="Bohlmann J."/>
            <person name="van Vuuren H.J."/>
            <person name="Jones S.J."/>
            <person name="Pretorius I.S."/>
            <person name="Schmidt S.A."/>
            <person name="Borneman A.R."/>
        </authorList>
    </citation>
    <scope>NUCLEOTIDE SEQUENCE [LARGE SCALE GENOMIC DNA]</scope>
    <source>
        <strain evidence="4">cv. Chardonnay</strain>
        <tissue evidence="3">Leaf</tissue>
    </source>
</reference>
<dbReference type="EMBL" id="QGNW01000038">
    <property type="protein sequence ID" value="RVX09378.1"/>
    <property type="molecule type" value="Genomic_DNA"/>
</dbReference>
<dbReference type="InterPro" id="IPR011990">
    <property type="entry name" value="TPR-like_helical_dom_sf"/>
</dbReference>
<organism evidence="3 4">
    <name type="scientific">Vitis vinifera</name>
    <name type="common">Grape</name>
    <dbReference type="NCBI Taxonomy" id="29760"/>
    <lineage>
        <taxon>Eukaryota</taxon>
        <taxon>Viridiplantae</taxon>
        <taxon>Streptophyta</taxon>
        <taxon>Embryophyta</taxon>
        <taxon>Tracheophyta</taxon>
        <taxon>Spermatophyta</taxon>
        <taxon>Magnoliopsida</taxon>
        <taxon>eudicotyledons</taxon>
        <taxon>Gunneridae</taxon>
        <taxon>Pentapetalae</taxon>
        <taxon>rosids</taxon>
        <taxon>Vitales</taxon>
        <taxon>Vitaceae</taxon>
        <taxon>Viteae</taxon>
        <taxon>Vitis</taxon>
    </lineage>
</organism>
<sequence length="343" mass="37892">MAIGATKLCRSLFHFHYSLHQISSIHSITSSQTLEESIKAAVESKTYQKIPDLLISLEETCLNPNPFSFLSTFSQNLRTQVVDEILQSFIPLRPRSRPQIAYACLLSFTLQSANPLPLALAILQRTLRSGCIPVPQTHLLLSSAWLSRRRQSHSVSNILSEMQSIGYYPDCGTCNYLILSLCAIDQLVEAVIVLKSMGQVGCIPDLEGYGSVIGAMCAMRRTTDATELMKEMVAKIGLTPRQGTVLNLVAALRAKKEIWKAVEMIEFLEGEDFNAGFASYESVLEGCLACHEFVLAGKVVMGMTARGFIPYIGVRQKVVEGLANLGEWKLALAVRQRFADLRS</sequence>
<gene>
    <name evidence="3" type="primary">VvCHDp000548_0</name>
    <name evidence="3" type="ORF">CK203_015439</name>
</gene>